<evidence type="ECO:0000259" key="1">
    <source>
        <dbReference type="Pfam" id="PF18962"/>
    </source>
</evidence>
<organism evidence="2 3">
    <name type="scientific">Neolewinella maritima</name>
    <dbReference type="NCBI Taxonomy" id="1383882"/>
    <lineage>
        <taxon>Bacteria</taxon>
        <taxon>Pseudomonadati</taxon>
        <taxon>Bacteroidota</taxon>
        <taxon>Saprospiria</taxon>
        <taxon>Saprospirales</taxon>
        <taxon>Lewinellaceae</taxon>
        <taxon>Neolewinella</taxon>
    </lineage>
</organism>
<reference evidence="2" key="1">
    <citation type="submission" date="2021-12" db="EMBL/GenBank/DDBJ databases">
        <authorList>
            <person name="Rodrigo-Torres L."/>
            <person name="Arahal R. D."/>
            <person name="Lucena T."/>
        </authorList>
    </citation>
    <scope>NUCLEOTIDE SEQUENCE</scope>
    <source>
        <strain evidence="2">CECT 8419</strain>
    </source>
</reference>
<accession>A0ABM9B3M9</accession>
<dbReference type="InterPro" id="IPR026444">
    <property type="entry name" value="Secre_tail"/>
</dbReference>
<evidence type="ECO:0000313" key="2">
    <source>
        <dbReference type="EMBL" id="CAH1001531.1"/>
    </source>
</evidence>
<keyword evidence="3" id="KW-1185">Reference proteome</keyword>
<dbReference type="EMBL" id="CAKLPZ010000003">
    <property type="protein sequence ID" value="CAH1001531.1"/>
    <property type="molecule type" value="Genomic_DNA"/>
</dbReference>
<comment type="caution">
    <text evidence="2">The sequence shown here is derived from an EMBL/GenBank/DDBJ whole genome shotgun (WGS) entry which is preliminary data.</text>
</comment>
<dbReference type="Proteomes" id="UP000837803">
    <property type="component" value="Unassembled WGS sequence"/>
</dbReference>
<dbReference type="Pfam" id="PF18962">
    <property type="entry name" value="Por_Secre_tail"/>
    <property type="match status" value="1"/>
</dbReference>
<dbReference type="NCBIfam" id="TIGR04183">
    <property type="entry name" value="Por_Secre_tail"/>
    <property type="match status" value="1"/>
</dbReference>
<feature type="domain" description="Secretion system C-terminal sorting" evidence="1">
    <location>
        <begin position="537"/>
        <end position="612"/>
    </location>
</feature>
<proteinExistence type="predicted"/>
<name>A0ABM9B3M9_9BACT</name>
<evidence type="ECO:0000313" key="3">
    <source>
        <dbReference type="Proteomes" id="UP000837803"/>
    </source>
</evidence>
<dbReference type="Gene3D" id="2.60.120.260">
    <property type="entry name" value="Galactose-binding domain-like"/>
    <property type="match status" value="3"/>
</dbReference>
<gene>
    <name evidence="2" type="ORF">LEM8419_02434</name>
</gene>
<sequence>MHQTATLRSLLWIILLTVFALHGIRATTGPVIGLTDTSYWLEAECADIGSRWTKVLSDSAAGGAYVETQFVSLTGPPDDVAENLVRFTVANTQPGPYQLFARVNAPTRTNDSYWLRINNGAWQEIKQGLRIGQGFQWVQLTTAELVNGTNTVDFTYRENSTRLDKILLTNNADLKPTGLGIATQECQKITSPPVDKGLFWLEAECAIVGSTWAPARDPAASNGIVLTSTRSGASRFMPPVDLPSNLIRFVIEDPAIESGRFSIWFRANIDNGEMFWVRYNDGPWSLRQPARIRGKGLAWAGYSVPRGALVAGTNTIDIAYLSAGFQLDKLLLTKYSIVPSFLGGPADSCPFTPSPEPTDRNTFSLEAECATVGDQWSVESDAAASSDAAVVVRGATATDTPPTDEPANLLRFTIAAADSGSYNLFARVKTPDNLSDSYWIRTNGGPWYEWDRGFEFVDAYSWQQTPVAFALQEGANTLDFAFREDGAVLDKIYLTLTASELTGDTFGDPATNCSAAAQPSAPAFTAVDDWAGAELSLFPNPVSSRLTFQWESPFAGPVRMVITDAHGRQLRQATLQKAVGWARQALDLRALPPGVYYLRLLENERHTTRRFIKQ</sequence>
<dbReference type="RefSeq" id="WP_238751383.1">
    <property type="nucleotide sequence ID" value="NZ_CAKLPZ010000003.1"/>
</dbReference>
<protein>
    <recommendedName>
        <fullName evidence="1">Secretion system C-terminal sorting domain-containing protein</fullName>
    </recommendedName>
</protein>